<proteinExistence type="inferred from homology"/>
<dbReference type="InterPro" id="IPR036737">
    <property type="entry name" value="OmpA-like_sf"/>
</dbReference>
<keyword evidence="8" id="KW-0175">Coiled coil</keyword>
<evidence type="ECO:0000313" key="10">
    <source>
        <dbReference type="EMBL" id="MBM7717067.1"/>
    </source>
</evidence>
<dbReference type="PANTHER" id="PTHR30329">
    <property type="entry name" value="STATOR ELEMENT OF FLAGELLAR MOTOR COMPLEX"/>
    <property type="match status" value="1"/>
</dbReference>
<dbReference type="Pfam" id="PF00691">
    <property type="entry name" value="OmpA"/>
    <property type="match status" value="1"/>
</dbReference>
<evidence type="ECO:0000259" key="9">
    <source>
        <dbReference type="PROSITE" id="PS51123"/>
    </source>
</evidence>
<evidence type="ECO:0000256" key="1">
    <source>
        <dbReference type="ARBA" id="ARBA00004162"/>
    </source>
</evidence>
<feature type="domain" description="OmpA-like" evidence="9">
    <location>
        <begin position="135"/>
        <end position="257"/>
    </location>
</feature>
<dbReference type="InterPro" id="IPR025713">
    <property type="entry name" value="MotB-like_N_dom"/>
</dbReference>
<evidence type="ECO:0000256" key="2">
    <source>
        <dbReference type="ARBA" id="ARBA00008914"/>
    </source>
</evidence>
<keyword evidence="5" id="KW-1133">Transmembrane helix</keyword>
<keyword evidence="3" id="KW-1003">Cell membrane</keyword>
<comment type="caution">
    <text evidence="10">The sequence shown here is derived from an EMBL/GenBank/DDBJ whole genome shotgun (WGS) entry which is preliminary data.</text>
</comment>
<dbReference type="Pfam" id="PF13677">
    <property type="entry name" value="MotB_plug"/>
    <property type="match status" value="1"/>
</dbReference>
<sequence>MSRRKKRRKDEEHMSEAWLLPYADLLTLLLALFIVLFAISSVDAQRFSHLSQVFSGIFMNGTGPVEFQQPVEDSEQSADVPSDWDAYNKAEKEAAEKAIQEMEKELEILEAIREKVESFIQKNGYEDKFSTSLTAEGLLIRINDSVLFQSGSDTVREEDKNTGRELAKLLEMEVPRSVIISGHTDNVPIKNSNFQSNWELSVMRAVNFMKVLLENENLDPQLFSAKGFGEFQPIADNNTAEGREKNRRVEVLIQPYTEETQ</sequence>
<dbReference type="EMBL" id="JAFBFH010000038">
    <property type="protein sequence ID" value="MBM7717067.1"/>
    <property type="molecule type" value="Genomic_DNA"/>
</dbReference>
<dbReference type="PANTHER" id="PTHR30329:SF21">
    <property type="entry name" value="LIPOPROTEIN YIAD-RELATED"/>
    <property type="match status" value="1"/>
</dbReference>
<evidence type="ECO:0000256" key="4">
    <source>
        <dbReference type="ARBA" id="ARBA00022692"/>
    </source>
</evidence>
<protein>
    <submittedName>
        <fullName evidence="10">Chemotaxis protein MotB</fullName>
    </submittedName>
</protein>
<keyword evidence="6 7" id="KW-0472">Membrane</keyword>
<dbReference type="SUPFAM" id="SSF103088">
    <property type="entry name" value="OmpA-like"/>
    <property type="match status" value="1"/>
</dbReference>
<dbReference type="Proteomes" id="UP000823485">
    <property type="component" value="Unassembled WGS sequence"/>
</dbReference>
<evidence type="ECO:0000256" key="6">
    <source>
        <dbReference type="ARBA" id="ARBA00023136"/>
    </source>
</evidence>
<evidence type="ECO:0000256" key="3">
    <source>
        <dbReference type="ARBA" id="ARBA00022475"/>
    </source>
</evidence>
<organism evidence="10 11">
    <name type="scientific">Siminovitchia thermophila</name>
    <dbReference type="NCBI Taxonomy" id="1245522"/>
    <lineage>
        <taxon>Bacteria</taxon>
        <taxon>Bacillati</taxon>
        <taxon>Bacillota</taxon>
        <taxon>Bacilli</taxon>
        <taxon>Bacillales</taxon>
        <taxon>Bacillaceae</taxon>
        <taxon>Siminovitchia</taxon>
    </lineage>
</organism>
<evidence type="ECO:0000256" key="5">
    <source>
        <dbReference type="ARBA" id="ARBA00022989"/>
    </source>
</evidence>
<keyword evidence="4" id="KW-0812">Transmembrane</keyword>
<dbReference type="InterPro" id="IPR006665">
    <property type="entry name" value="OmpA-like"/>
</dbReference>
<dbReference type="PROSITE" id="PS51123">
    <property type="entry name" value="OMPA_2"/>
    <property type="match status" value="1"/>
</dbReference>
<dbReference type="InterPro" id="IPR050330">
    <property type="entry name" value="Bact_OuterMem_StrucFunc"/>
</dbReference>
<dbReference type="NCBIfam" id="NF005831">
    <property type="entry name" value="PRK07734.1"/>
    <property type="match status" value="1"/>
</dbReference>
<feature type="coiled-coil region" evidence="8">
    <location>
        <begin position="88"/>
        <end position="119"/>
    </location>
</feature>
<comment type="subcellular location">
    <subcellularLocation>
        <location evidence="1">Cell membrane</location>
        <topology evidence="1">Single-pass membrane protein</topology>
    </subcellularLocation>
</comment>
<dbReference type="Gene3D" id="3.30.1330.60">
    <property type="entry name" value="OmpA-like domain"/>
    <property type="match status" value="1"/>
</dbReference>
<dbReference type="RefSeq" id="WP_077109531.1">
    <property type="nucleotide sequence ID" value="NZ_JAFBFH010000038.1"/>
</dbReference>
<accession>A0ABS2RBN7</accession>
<name>A0ABS2RBN7_9BACI</name>
<evidence type="ECO:0000256" key="8">
    <source>
        <dbReference type="SAM" id="Coils"/>
    </source>
</evidence>
<dbReference type="CDD" id="cd07185">
    <property type="entry name" value="OmpA_C-like"/>
    <property type="match status" value="1"/>
</dbReference>
<evidence type="ECO:0000313" key="11">
    <source>
        <dbReference type="Proteomes" id="UP000823485"/>
    </source>
</evidence>
<comment type="similarity">
    <text evidence="2">Belongs to the MotB family.</text>
</comment>
<keyword evidence="11" id="KW-1185">Reference proteome</keyword>
<gene>
    <name evidence="10" type="ORF">JOC94_004091</name>
</gene>
<reference evidence="10 11" key="1">
    <citation type="submission" date="2021-01" db="EMBL/GenBank/DDBJ databases">
        <title>Genomic Encyclopedia of Type Strains, Phase IV (KMG-IV): sequencing the most valuable type-strain genomes for metagenomic binning, comparative biology and taxonomic classification.</title>
        <authorList>
            <person name="Goeker M."/>
        </authorList>
    </citation>
    <scope>NUCLEOTIDE SEQUENCE [LARGE SCALE GENOMIC DNA]</scope>
    <source>
        <strain evidence="10 11">DSM 105453</strain>
    </source>
</reference>
<evidence type="ECO:0000256" key="7">
    <source>
        <dbReference type="PROSITE-ProRule" id="PRU00473"/>
    </source>
</evidence>